<reference evidence="2 3" key="1">
    <citation type="submission" date="2019-09" db="EMBL/GenBank/DDBJ databases">
        <title>Genome sequence and assembly of Taibaiella sp.</title>
        <authorList>
            <person name="Chhetri G."/>
        </authorList>
    </citation>
    <scope>NUCLEOTIDE SEQUENCE [LARGE SCALE GENOMIC DNA]</scope>
    <source>
        <strain evidence="2 3">KVB11</strain>
    </source>
</reference>
<evidence type="ECO:0000256" key="1">
    <source>
        <dbReference type="SAM" id="SignalP"/>
    </source>
</evidence>
<evidence type="ECO:0000313" key="3">
    <source>
        <dbReference type="Proteomes" id="UP000323632"/>
    </source>
</evidence>
<dbReference type="EMBL" id="VWSH01000001">
    <property type="protein sequence ID" value="KAA5536820.1"/>
    <property type="molecule type" value="Genomic_DNA"/>
</dbReference>
<protein>
    <submittedName>
        <fullName evidence="2">Uncharacterized protein</fullName>
    </submittedName>
</protein>
<dbReference type="AlphaFoldDB" id="A0A5M6CR07"/>
<name>A0A5M6CR07_9BACT</name>
<evidence type="ECO:0000313" key="2">
    <source>
        <dbReference type="EMBL" id="KAA5536820.1"/>
    </source>
</evidence>
<keyword evidence="3" id="KW-1185">Reference proteome</keyword>
<comment type="caution">
    <text evidence="2">The sequence shown here is derived from an EMBL/GenBank/DDBJ whole genome shotgun (WGS) entry which is preliminary data.</text>
</comment>
<gene>
    <name evidence="2" type="ORF">F0919_03885</name>
</gene>
<dbReference type="RefSeq" id="WP_150031397.1">
    <property type="nucleotide sequence ID" value="NZ_VWSH01000001.1"/>
</dbReference>
<sequence>MKYKNIVLVIILFLFAFNSNAQQANYNACQMIKKELESFIDTMKLEKRDNGKHSVYVLDILDDKPEYIEFKINSFSDVHYLERITWNHFAIVDSEIVLICNLPLQSISLIQCLSAQMISRENTALVKQKLYDKNILIIGAEMQKIGIIKEGKLNVVIYPSRG</sequence>
<accession>A0A5M6CR07</accession>
<keyword evidence="1" id="KW-0732">Signal</keyword>
<organism evidence="2 3">
    <name type="scientific">Taibaiella lutea</name>
    <dbReference type="NCBI Taxonomy" id="2608001"/>
    <lineage>
        <taxon>Bacteria</taxon>
        <taxon>Pseudomonadati</taxon>
        <taxon>Bacteroidota</taxon>
        <taxon>Chitinophagia</taxon>
        <taxon>Chitinophagales</taxon>
        <taxon>Chitinophagaceae</taxon>
        <taxon>Taibaiella</taxon>
    </lineage>
</organism>
<feature type="chain" id="PRO_5024298265" evidence="1">
    <location>
        <begin position="22"/>
        <end position="162"/>
    </location>
</feature>
<proteinExistence type="predicted"/>
<feature type="signal peptide" evidence="1">
    <location>
        <begin position="1"/>
        <end position="21"/>
    </location>
</feature>
<dbReference type="Proteomes" id="UP000323632">
    <property type="component" value="Unassembled WGS sequence"/>
</dbReference>